<reference evidence="1" key="1">
    <citation type="submission" date="2022-07" db="EMBL/GenBank/DDBJ databases">
        <authorList>
            <person name="Trinca V."/>
            <person name="Uliana J.V.C."/>
            <person name="Torres T.T."/>
            <person name="Ward R.J."/>
            <person name="Monesi N."/>
        </authorList>
    </citation>
    <scope>NUCLEOTIDE SEQUENCE</scope>
    <source>
        <strain evidence="1">HSMRA1968</strain>
        <tissue evidence="1">Whole embryos</tissue>
    </source>
</reference>
<name>A0A9Q0MV46_9DIPT</name>
<protein>
    <submittedName>
        <fullName evidence="1">Leucine-rich melanocyte differentiation-associated protein</fullName>
    </submittedName>
</protein>
<sequence>MNRVTWNDVVFVENDEKLIFVDQDITALPDAIVNLYHSRARKMDLSFNQLTSLDGLEFFSRLDELILDNNQLGDNIRIPKTRSITTLSLNNNKITNLNILLIKLSTFLPNLEYLSLLENPVCPNELLTSKAEHENYRYFVISALPNLKFLDSSKVSDFERQNADDLSTVEESPFLKYFDPKNIFKNFIKSKNVLYSPLPDSYRAAGEHR</sequence>
<gene>
    <name evidence="1" type="primary">Lrmda</name>
    <name evidence="1" type="ORF">Bhyg_10595</name>
</gene>
<dbReference type="PANTHER" id="PTHR46282:SF2">
    <property type="entry name" value="LEUCINE-RICH MELANOCYTE DIFFERENTIATION-ASSOCIATED PROTEIN"/>
    <property type="match status" value="1"/>
</dbReference>
<dbReference type="InterPro" id="IPR043313">
    <property type="entry name" value="LRMDA"/>
</dbReference>
<dbReference type="AlphaFoldDB" id="A0A9Q0MV46"/>
<feature type="non-terminal residue" evidence="1">
    <location>
        <position position="1"/>
    </location>
</feature>
<accession>A0A9Q0MV46</accession>
<evidence type="ECO:0000313" key="2">
    <source>
        <dbReference type="Proteomes" id="UP001151699"/>
    </source>
</evidence>
<comment type="caution">
    <text evidence="1">The sequence shown here is derived from an EMBL/GenBank/DDBJ whole genome shotgun (WGS) entry which is preliminary data.</text>
</comment>
<dbReference type="FunFam" id="3.80.10.10:FF:000695">
    <property type="entry name" value="leucine-rich melanocyte differentiation-associated protein"/>
    <property type="match status" value="1"/>
</dbReference>
<dbReference type="SUPFAM" id="SSF52058">
    <property type="entry name" value="L domain-like"/>
    <property type="match status" value="1"/>
</dbReference>
<dbReference type="Gene3D" id="3.80.10.10">
    <property type="entry name" value="Ribonuclease Inhibitor"/>
    <property type="match status" value="1"/>
</dbReference>
<evidence type="ECO:0000313" key="1">
    <source>
        <dbReference type="EMBL" id="KAJ6637864.1"/>
    </source>
</evidence>
<dbReference type="PANTHER" id="PTHR46282">
    <property type="entry name" value="LEUCINE-RICH MELANOCYTE DIFFERENTIATION-ASSOCIATED PROTEIN"/>
    <property type="match status" value="1"/>
</dbReference>
<dbReference type="InterPro" id="IPR032675">
    <property type="entry name" value="LRR_dom_sf"/>
</dbReference>
<keyword evidence="2" id="KW-1185">Reference proteome</keyword>
<proteinExistence type="predicted"/>
<organism evidence="1 2">
    <name type="scientific">Pseudolycoriella hygida</name>
    <dbReference type="NCBI Taxonomy" id="35572"/>
    <lineage>
        <taxon>Eukaryota</taxon>
        <taxon>Metazoa</taxon>
        <taxon>Ecdysozoa</taxon>
        <taxon>Arthropoda</taxon>
        <taxon>Hexapoda</taxon>
        <taxon>Insecta</taxon>
        <taxon>Pterygota</taxon>
        <taxon>Neoptera</taxon>
        <taxon>Endopterygota</taxon>
        <taxon>Diptera</taxon>
        <taxon>Nematocera</taxon>
        <taxon>Sciaroidea</taxon>
        <taxon>Sciaridae</taxon>
        <taxon>Pseudolycoriella</taxon>
    </lineage>
</organism>
<dbReference type="Pfam" id="PF14580">
    <property type="entry name" value="LRR_9"/>
    <property type="match status" value="1"/>
</dbReference>
<dbReference type="Proteomes" id="UP001151699">
    <property type="component" value="Chromosome X"/>
</dbReference>
<dbReference type="EMBL" id="WJQU01000003">
    <property type="protein sequence ID" value="KAJ6637864.1"/>
    <property type="molecule type" value="Genomic_DNA"/>
</dbReference>
<dbReference type="OrthoDB" id="272149at2759"/>